<reference evidence="3" key="1">
    <citation type="journal article" date="2023" name="Arch. Microbiol.">
        <title>Desulfoferula mesophilus gen. nov. sp. nov., a mesophilic sulfate-reducing bacterium isolated from a brackish lake sediment.</title>
        <authorList>
            <person name="Watanabe T."/>
            <person name="Yabe T."/>
            <person name="Tsuji J.M."/>
            <person name="Fukui M."/>
        </authorList>
    </citation>
    <scope>NUCLEOTIDE SEQUENCE [LARGE SCALE GENOMIC DNA]</scope>
    <source>
        <strain evidence="3">12FAK</strain>
    </source>
</reference>
<dbReference type="EMBL" id="AP028679">
    <property type="protein sequence ID" value="BEQ16853.1"/>
    <property type="molecule type" value="Genomic_DNA"/>
</dbReference>
<dbReference type="InterPro" id="IPR001853">
    <property type="entry name" value="DSBA-like_thioredoxin_dom"/>
</dbReference>
<evidence type="ECO:0000259" key="1">
    <source>
        <dbReference type="Pfam" id="PF01323"/>
    </source>
</evidence>
<evidence type="ECO:0000313" key="3">
    <source>
        <dbReference type="Proteomes" id="UP001366166"/>
    </source>
</evidence>
<evidence type="ECO:0000313" key="2">
    <source>
        <dbReference type="EMBL" id="BEQ16853.1"/>
    </source>
</evidence>
<dbReference type="SUPFAM" id="SSF52833">
    <property type="entry name" value="Thioredoxin-like"/>
    <property type="match status" value="1"/>
</dbReference>
<dbReference type="AlphaFoldDB" id="A0AAU9EII2"/>
<accession>A0AAU9EII2</accession>
<keyword evidence="3" id="KW-1185">Reference proteome</keyword>
<dbReference type="PANTHER" id="PTHR13887">
    <property type="entry name" value="GLUTATHIONE S-TRANSFERASE KAPPA"/>
    <property type="match status" value="1"/>
</dbReference>
<sequence length="185" mass="20199">MRIEKLAAEENLTLKWIAFPLHPETPPQGSTLEQLFAGRGMDIPAMLERLKAAAAQEGLPWGMRTMTFNSRRAQELGKWAEEQGKGEAFHDAMFRAYFAEGKNIYDLAVLSQEAAKVGLEPDEALEAVESGRYAPAVDKDWAYSRQVGISAVPSFLAGGRLVVGAQPYAQLKKLVDAARGGGHLL</sequence>
<feature type="domain" description="DSBA-like thioredoxin" evidence="1">
    <location>
        <begin position="2"/>
        <end position="174"/>
    </location>
</feature>
<dbReference type="GO" id="GO:0016491">
    <property type="term" value="F:oxidoreductase activity"/>
    <property type="evidence" value="ECO:0007669"/>
    <property type="project" value="InterPro"/>
</dbReference>
<dbReference type="Proteomes" id="UP001366166">
    <property type="component" value="Chromosome"/>
</dbReference>
<dbReference type="Gene3D" id="3.40.30.10">
    <property type="entry name" value="Glutaredoxin"/>
    <property type="match status" value="1"/>
</dbReference>
<organism evidence="2 3">
    <name type="scientific">Desulfoferula mesophila</name>
    <dbReference type="NCBI Taxonomy" id="3058419"/>
    <lineage>
        <taxon>Bacteria</taxon>
        <taxon>Pseudomonadati</taxon>
        <taxon>Thermodesulfobacteriota</taxon>
        <taxon>Desulfarculia</taxon>
        <taxon>Desulfarculales</taxon>
        <taxon>Desulfarculaceae</taxon>
        <taxon>Desulfoferula</taxon>
    </lineage>
</organism>
<dbReference type="InterPro" id="IPR036249">
    <property type="entry name" value="Thioredoxin-like_sf"/>
</dbReference>
<dbReference type="Pfam" id="PF01323">
    <property type="entry name" value="DSBA"/>
    <property type="match status" value="1"/>
</dbReference>
<dbReference type="PANTHER" id="PTHR13887:SF41">
    <property type="entry name" value="THIOREDOXIN SUPERFAMILY PROTEIN"/>
    <property type="match status" value="1"/>
</dbReference>
<dbReference type="KEGG" id="dmp:FAK_39190"/>
<proteinExistence type="predicted"/>
<name>A0AAU9EII2_9BACT</name>
<protein>
    <submittedName>
        <fullName evidence="2">DSBA oxidoreductase</fullName>
    </submittedName>
</protein>
<gene>
    <name evidence="2" type="ORF">FAK_39190</name>
</gene>